<name>A0A2T3PD94_9GAMM</name>
<proteinExistence type="predicted"/>
<dbReference type="RefSeq" id="WP_107302443.1">
    <property type="nucleotide sequence ID" value="NZ_AP024852.1"/>
</dbReference>
<dbReference type="AlphaFoldDB" id="A0A2T3PD94"/>
<evidence type="ECO:0000313" key="2">
    <source>
        <dbReference type="EMBL" id="PSW27178.1"/>
    </source>
</evidence>
<reference evidence="2 3" key="1">
    <citation type="submission" date="2018-01" db="EMBL/GenBank/DDBJ databases">
        <title>Whole genome sequencing of Histamine producing bacteria.</title>
        <authorList>
            <person name="Butler K."/>
        </authorList>
    </citation>
    <scope>NUCLEOTIDE SEQUENCE [LARGE SCALE GENOMIC DNA]</scope>
    <source>
        <strain evidence="2 3">DSM 24669</strain>
    </source>
</reference>
<accession>A0A2T3PD94</accession>
<feature type="domain" description="HEPN/Toprim N-terminal" evidence="1">
    <location>
        <begin position="1"/>
        <end position="83"/>
    </location>
</feature>
<comment type="caution">
    <text evidence="2">The sequence shown here is derived from an EMBL/GenBank/DDBJ whole genome shotgun (WGS) entry which is preliminary data.</text>
</comment>
<gene>
    <name evidence="2" type="ORF">C9I94_04200</name>
</gene>
<dbReference type="Pfam" id="PF18871">
    <property type="entry name" value="HEPN_Toprim_N"/>
    <property type="match status" value="1"/>
</dbReference>
<evidence type="ECO:0000313" key="3">
    <source>
        <dbReference type="Proteomes" id="UP000240481"/>
    </source>
</evidence>
<dbReference type="Proteomes" id="UP000240481">
    <property type="component" value="Unassembled WGS sequence"/>
</dbReference>
<dbReference type="OrthoDB" id="5141316at2"/>
<keyword evidence="3" id="KW-1185">Reference proteome</keyword>
<protein>
    <recommendedName>
        <fullName evidence="1">HEPN/Toprim N-terminal domain-containing protein</fullName>
    </recommendedName>
</protein>
<sequence length="395" mass="44903">MGSYTELYVDNHPVLSSKSYVYSEVMTIFSESDKVTEKRKVSQRNPLVWGVIDDHSYEVTHEYVTTVGKAIDRLEIMGFNLERSLGEEIELMDEYIAAFKEIRENNVPLTPFFKSEEHNLSEFAISLARNDGWMYNFPANDLRSYLRVLLESADRDQLVTQDLTEVTHAGYYDHETKVRDNEVDSLTADFEVNSKIIILTEGSSDRTIIERSLSVLYPHLSDYYSFMDFGLANASGGASSLVANVKAFVGTGIKNKVVAILDNDTAAFVAVKGVSKISLPDNIKVIHYPYLPFAEKYPTLGPTGNQRANINGLAGSVELYLGEDVLKNKSGFIPIQWKGYEKSLERYQGEIMDKTKIQQEFYKKLEVCEKDRSQIDNYDWSGMHLLLQSIFKAFR</sequence>
<dbReference type="EMBL" id="PYLZ01000001">
    <property type="protein sequence ID" value="PSW27178.1"/>
    <property type="molecule type" value="Genomic_DNA"/>
</dbReference>
<evidence type="ECO:0000259" key="1">
    <source>
        <dbReference type="Pfam" id="PF18871"/>
    </source>
</evidence>
<organism evidence="2 3">
    <name type="scientific">Photobacterium swingsii</name>
    <dbReference type="NCBI Taxonomy" id="680026"/>
    <lineage>
        <taxon>Bacteria</taxon>
        <taxon>Pseudomonadati</taxon>
        <taxon>Pseudomonadota</taxon>
        <taxon>Gammaproteobacteria</taxon>
        <taxon>Vibrionales</taxon>
        <taxon>Vibrionaceae</taxon>
        <taxon>Photobacterium</taxon>
    </lineage>
</organism>
<dbReference type="InterPro" id="IPR041487">
    <property type="entry name" value="HEPN/Toprim-NTD1"/>
</dbReference>